<evidence type="ECO:0000313" key="2">
    <source>
        <dbReference type="EMBL" id="GIQ68042.1"/>
    </source>
</evidence>
<protein>
    <submittedName>
        <fullName evidence="2">Sugar phosphate isomerase/epimerase</fullName>
    </submittedName>
</protein>
<reference evidence="2" key="1">
    <citation type="submission" date="2021-04" db="EMBL/GenBank/DDBJ databases">
        <title>Draft genome sequence of Xylanibacillus composti strain K13.</title>
        <authorList>
            <person name="Uke A."/>
            <person name="Chhe C."/>
            <person name="Baramee S."/>
            <person name="Kosugi A."/>
        </authorList>
    </citation>
    <scope>NUCLEOTIDE SEQUENCE</scope>
    <source>
        <strain evidence="2">K13</strain>
    </source>
</reference>
<name>A0A8J4GZD0_9BACL</name>
<accession>A0A8J4GZD0</accession>
<evidence type="ECO:0000259" key="1">
    <source>
        <dbReference type="Pfam" id="PF01261"/>
    </source>
</evidence>
<dbReference type="PANTHER" id="PTHR12110:SF21">
    <property type="entry name" value="XYLOSE ISOMERASE-LIKE TIM BARREL DOMAIN-CONTAINING PROTEIN"/>
    <property type="match status" value="1"/>
</dbReference>
<dbReference type="InterPro" id="IPR050312">
    <property type="entry name" value="IolE/XylAMocC-like"/>
</dbReference>
<dbReference type="InterPro" id="IPR036237">
    <property type="entry name" value="Xyl_isomerase-like_sf"/>
</dbReference>
<dbReference type="PANTHER" id="PTHR12110">
    <property type="entry name" value="HYDROXYPYRUVATE ISOMERASE"/>
    <property type="match status" value="1"/>
</dbReference>
<evidence type="ECO:0000313" key="3">
    <source>
        <dbReference type="Proteomes" id="UP000677918"/>
    </source>
</evidence>
<dbReference type="AlphaFoldDB" id="A0A8J4GZD0"/>
<sequence>MLEPQHMVMSGLSDEAGPTITQQIEAHQALGWQEMELRSVEGQALADWEEPLFQQVRSQLDSAGMRVTAVASRIANWERPITAPFKQDMEELKRVADRMLELGARYVRIMSYPNDGLPELEWRDRAVERLHHLTELAHAAGIVLLHENCSGWGGVSPDHTLYLLRELNTPAFRLLFDTGNGIAYKYDALAFLQQVWPYVEHVHIKDGRLLDGEAVYTLPGEGHASVRACVQWLIEHDYRGIWAIEPHLHLIPHLHKSGDGQAMGQAYVTYGRCLEQLLEDVRCSLKEGGAQVG</sequence>
<dbReference type="EMBL" id="BOVK01000012">
    <property type="protein sequence ID" value="GIQ68042.1"/>
    <property type="molecule type" value="Genomic_DNA"/>
</dbReference>
<keyword evidence="2" id="KW-0413">Isomerase</keyword>
<dbReference type="Gene3D" id="3.20.20.150">
    <property type="entry name" value="Divalent-metal-dependent TIM barrel enzymes"/>
    <property type="match status" value="1"/>
</dbReference>
<feature type="domain" description="Xylose isomerase-like TIM barrel" evidence="1">
    <location>
        <begin position="28"/>
        <end position="247"/>
    </location>
</feature>
<gene>
    <name evidence="2" type="ORF">XYCOK13_08660</name>
</gene>
<keyword evidence="3" id="KW-1185">Reference proteome</keyword>
<dbReference type="InterPro" id="IPR013022">
    <property type="entry name" value="Xyl_isomerase-like_TIM-brl"/>
</dbReference>
<dbReference type="Pfam" id="PF01261">
    <property type="entry name" value="AP_endonuc_2"/>
    <property type="match status" value="1"/>
</dbReference>
<comment type="caution">
    <text evidence="2">The sequence shown here is derived from an EMBL/GenBank/DDBJ whole genome shotgun (WGS) entry which is preliminary data.</text>
</comment>
<dbReference type="SUPFAM" id="SSF51658">
    <property type="entry name" value="Xylose isomerase-like"/>
    <property type="match status" value="1"/>
</dbReference>
<organism evidence="2 3">
    <name type="scientific">Xylanibacillus composti</name>
    <dbReference type="NCBI Taxonomy" id="1572762"/>
    <lineage>
        <taxon>Bacteria</taxon>
        <taxon>Bacillati</taxon>
        <taxon>Bacillota</taxon>
        <taxon>Bacilli</taxon>
        <taxon>Bacillales</taxon>
        <taxon>Paenibacillaceae</taxon>
        <taxon>Xylanibacillus</taxon>
    </lineage>
</organism>
<dbReference type="Proteomes" id="UP000677918">
    <property type="component" value="Unassembled WGS sequence"/>
</dbReference>
<dbReference type="GO" id="GO:0016853">
    <property type="term" value="F:isomerase activity"/>
    <property type="evidence" value="ECO:0007669"/>
    <property type="project" value="UniProtKB-KW"/>
</dbReference>
<proteinExistence type="predicted"/>
<dbReference type="RefSeq" id="WP_213410665.1">
    <property type="nucleotide sequence ID" value="NZ_BOVK01000012.1"/>
</dbReference>